<evidence type="ECO:0000259" key="2">
    <source>
        <dbReference type="Pfam" id="PF06877"/>
    </source>
</evidence>
<feature type="domain" description="Regulator of ribonuclease activity B" evidence="2">
    <location>
        <begin position="7"/>
        <end position="105"/>
    </location>
</feature>
<dbReference type="SUPFAM" id="SSF89946">
    <property type="entry name" value="Hypothetical protein VC0424"/>
    <property type="match status" value="1"/>
</dbReference>
<protein>
    <submittedName>
        <fullName evidence="3">Ribonuclease E inhibitor RraB</fullName>
    </submittedName>
</protein>
<accession>A0A437QM90</accession>
<dbReference type="InterPro" id="IPR036701">
    <property type="entry name" value="RraB-like_sf"/>
</dbReference>
<dbReference type="Gene3D" id="3.30.70.970">
    <property type="entry name" value="RraB-like"/>
    <property type="match status" value="1"/>
</dbReference>
<name>A0A437QM90_9GAMM</name>
<reference evidence="3 4" key="1">
    <citation type="submission" date="2019-01" db="EMBL/GenBank/DDBJ databases">
        <authorList>
            <person name="Chen W.-M."/>
        </authorList>
    </citation>
    <scope>NUCLEOTIDE SEQUENCE [LARGE SCALE GENOMIC DNA]</scope>
    <source>
        <strain evidence="3 4">KYPC3</strain>
    </source>
</reference>
<dbReference type="EMBL" id="SACS01000014">
    <property type="protein sequence ID" value="RVU35602.1"/>
    <property type="molecule type" value="Genomic_DNA"/>
</dbReference>
<evidence type="ECO:0000313" key="3">
    <source>
        <dbReference type="EMBL" id="RVU35602.1"/>
    </source>
</evidence>
<keyword evidence="4" id="KW-1185">Reference proteome</keyword>
<dbReference type="Pfam" id="PF06877">
    <property type="entry name" value="RraB"/>
    <property type="match status" value="1"/>
</dbReference>
<dbReference type="InterPro" id="IPR009671">
    <property type="entry name" value="RraB_dom"/>
</dbReference>
<evidence type="ECO:0000313" key="4">
    <source>
        <dbReference type="Proteomes" id="UP000283077"/>
    </source>
</evidence>
<dbReference type="AlphaFoldDB" id="A0A437QM90"/>
<organism evidence="3 4">
    <name type="scientific">Rheinheimera riviphila</name>
    <dbReference type="NCBI Taxonomy" id="1834037"/>
    <lineage>
        <taxon>Bacteria</taxon>
        <taxon>Pseudomonadati</taxon>
        <taxon>Pseudomonadota</taxon>
        <taxon>Gammaproteobacteria</taxon>
        <taxon>Chromatiales</taxon>
        <taxon>Chromatiaceae</taxon>
        <taxon>Rheinheimera</taxon>
    </lineage>
</organism>
<evidence type="ECO:0000256" key="1">
    <source>
        <dbReference type="SAM" id="MobiDB-lite"/>
    </source>
</evidence>
<gene>
    <name evidence="3" type="ORF">EOE67_13485</name>
</gene>
<feature type="region of interest" description="Disordered" evidence="1">
    <location>
        <begin position="104"/>
        <end position="131"/>
    </location>
</feature>
<sequence length="131" mass="14587">MSQFPDDGNGDMLQAMADAGLDLTQSLALDFYLVFPNRDKAEMALNALTALDQPGEVELNFNDLEQWELIVSLTMVPEHATVTAKEAELDKFAKKFGGHNDGWGVMQNQDGDDEFADEHDHDCDDHCGHHH</sequence>
<dbReference type="OrthoDB" id="5769880at2"/>
<proteinExistence type="predicted"/>
<feature type="compositionally biased region" description="Basic and acidic residues" evidence="1">
    <location>
        <begin position="118"/>
        <end position="131"/>
    </location>
</feature>
<comment type="caution">
    <text evidence="3">The sequence shown here is derived from an EMBL/GenBank/DDBJ whole genome shotgun (WGS) entry which is preliminary data.</text>
</comment>
<dbReference type="RefSeq" id="WP_127699776.1">
    <property type="nucleotide sequence ID" value="NZ_SACS01000014.1"/>
</dbReference>
<dbReference type="Proteomes" id="UP000283077">
    <property type="component" value="Unassembled WGS sequence"/>
</dbReference>